<dbReference type="Proteomes" id="UP000092445">
    <property type="component" value="Unassembled WGS sequence"/>
</dbReference>
<feature type="transmembrane region" description="Helical" evidence="1">
    <location>
        <begin position="15"/>
        <end position="39"/>
    </location>
</feature>
<proteinExistence type="predicted"/>
<organism evidence="2 3">
    <name type="scientific">Glossina pallidipes</name>
    <name type="common">Tsetse fly</name>
    <dbReference type="NCBI Taxonomy" id="7398"/>
    <lineage>
        <taxon>Eukaryota</taxon>
        <taxon>Metazoa</taxon>
        <taxon>Ecdysozoa</taxon>
        <taxon>Arthropoda</taxon>
        <taxon>Hexapoda</taxon>
        <taxon>Insecta</taxon>
        <taxon>Pterygota</taxon>
        <taxon>Neoptera</taxon>
        <taxon>Endopterygota</taxon>
        <taxon>Diptera</taxon>
        <taxon>Brachycera</taxon>
        <taxon>Muscomorpha</taxon>
        <taxon>Hippoboscoidea</taxon>
        <taxon>Glossinidae</taxon>
        <taxon>Glossina</taxon>
    </lineage>
</organism>
<reference evidence="2" key="2">
    <citation type="submission" date="2020-05" db="UniProtKB">
        <authorList>
            <consortium name="EnsemblMetazoa"/>
        </authorList>
    </citation>
    <scope>IDENTIFICATION</scope>
    <source>
        <strain evidence="2">IAEA</strain>
    </source>
</reference>
<evidence type="ECO:0000313" key="3">
    <source>
        <dbReference type="Proteomes" id="UP000092445"/>
    </source>
</evidence>
<accession>A0A1A9ZHQ3</accession>
<dbReference type="VEuPathDB" id="VectorBase:GPAI014944"/>
<keyword evidence="1" id="KW-0812">Transmembrane</keyword>
<protein>
    <submittedName>
        <fullName evidence="2">Uncharacterized protein</fullName>
    </submittedName>
</protein>
<keyword evidence="1" id="KW-0472">Membrane</keyword>
<dbReference type="AlphaFoldDB" id="A0A1A9ZHQ3"/>
<keyword evidence="1" id="KW-1133">Transmembrane helix</keyword>
<name>A0A1A9ZHQ3_GLOPL</name>
<evidence type="ECO:0000313" key="2">
    <source>
        <dbReference type="EnsemblMetazoa" id="GPAI014944-PA"/>
    </source>
</evidence>
<evidence type="ECO:0000256" key="1">
    <source>
        <dbReference type="SAM" id="Phobius"/>
    </source>
</evidence>
<reference evidence="3" key="1">
    <citation type="submission" date="2014-03" db="EMBL/GenBank/DDBJ databases">
        <authorList>
            <person name="Aksoy S."/>
            <person name="Warren W."/>
            <person name="Wilson R.K."/>
        </authorList>
    </citation>
    <scope>NUCLEOTIDE SEQUENCE [LARGE SCALE GENOMIC DNA]</scope>
    <source>
        <strain evidence="3">IAEA</strain>
    </source>
</reference>
<sequence>MSAQITLESLLNSQILMTIMLILLEMATIHNLILVTPITKLKNEEERNMMLLFWTQMDVIYKIFIALVAGQCNDERYKMSLEIKNIFALIKCKNLFTVRVSCFFLLCLIEYAHLTFGANSRGCPKEGYWFKLVLDLLTICKRLLLSITFNIGKVCSRNNSNRLRNDETVSSIRPRPNCNFEQSNSTIGGRCLY</sequence>
<keyword evidence="3" id="KW-1185">Reference proteome</keyword>
<dbReference type="EnsemblMetazoa" id="GPAI014944-RA">
    <property type="protein sequence ID" value="GPAI014944-PA"/>
    <property type="gene ID" value="GPAI014944"/>
</dbReference>